<dbReference type="PRINTS" id="PR00420">
    <property type="entry name" value="RNGMNOXGNASE"/>
</dbReference>
<keyword evidence="2" id="KW-0285">Flavoprotein</keyword>
<dbReference type="HOGENOM" id="CLU_009665_9_3_1"/>
<dbReference type="InterPro" id="IPR036188">
    <property type="entry name" value="FAD/NAD-bd_sf"/>
</dbReference>
<dbReference type="PANTHER" id="PTHR43004">
    <property type="entry name" value="TRK SYSTEM POTASSIUM UPTAKE PROTEIN"/>
    <property type="match status" value="1"/>
</dbReference>
<evidence type="ECO:0000259" key="6">
    <source>
        <dbReference type="Pfam" id="PF07976"/>
    </source>
</evidence>
<evidence type="ECO:0000256" key="3">
    <source>
        <dbReference type="ARBA" id="ARBA00022827"/>
    </source>
</evidence>
<reference evidence="7 8" key="1">
    <citation type="journal article" date="2014" name="BMC Genomics">
        <title>Genome sequencing of four Aureobasidium pullulans varieties: biotechnological potential, stress tolerance, and description of new species.</title>
        <authorList>
            <person name="Gostin Ar C."/>
            <person name="Ohm R.A."/>
            <person name="Kogej T."/>
            <person name="Sonjak S."/>
            <person name="Turk M."/>
            <person name="Zajc J."/>
            <person name="Zalar P."/>
            <person name="Grube M."/>
            <person name="Sun H."/>
            <person name="Han J."/>
            <person name="Sharma A."/>
            <person name="Chiniquy J."/>
            <person name="Ngan C.Y."/>
            <person name="Lipzen A."/>
            <person name="Barry K."/>
            <person name="Grigoriev I.V."/>
            <person name="Gunde-Cimerman N."/>
        </authorList>
    </citation>
    <scope>NUCLEOTIDE SEQUENCE [LARGE SCALE GENOMIC DNA]</scope>
    <source>
        <strain evidence="7 8">CBS 110374</strain>
    </source>
</reference>
<comment type="similarity">
    <text evidence="1">Belongs to the PheA/TfdB FAD monooxygenase family.</text>
</comment>
<dbReference type="SUPFAM" id="SSF51905">
    <property type="entry name" value="FAD/NAD(P)-binding domain"/>
    <property type="match status" value="1"/>
</dbReference>
<evidence type="ECO:0000256" key="4">
    <source>
        <dbReference type="ARBA" id="ARBA00023002"/>
    </source>
</evidence>
<dbReference type="GO" id="GO:0071949">
    <property type="term" value="F:FAD binding"/>
    <property type="evidence" value="ECO:0007669"/>
    <property type="project" value="InterPro"/>
</dbReference>
<dbReference type="Proteomes" id="UP000030672">
    <property type="component" value="Unassembled WGS sequence"/>
</dbReference>
<dbReference type="InterPro" id="IPR012941">
    <property type="entry name" value="Phe_hydrox_C_dim_dom"/>
</dbReference>
<gene>
    <name evidence="7" type="ORF">M437DRAFT_80898</name>
</gene>
<dbReference type="InterPro" id="IPR036249">
    <property type="entry name" value="Thioredoxin-like_sf"/>
</dbReference>
<dbReference type="RefSeq" id="XP_040883430.1">
    <property type="nucleotide sequence ID" value="XM_041027442.1"/>
</dbReference>
<dbReference type="PANTHER" id="PTHR43004:SF4">
    <property type="entry name" value="FAD-BINDING DOMAIN-CONTAINING PROTEIN"/>
    <property type="match status" value="1"/>
</dbReference>
<keyword evidence="7" id="KW-0503">Monooxygenase</keyword>
<dbReference type="Gene3D" id="3.40.30.20">
    <property type="match status" value="1"/>
</dbReference>
<dbReference type="Pfam" id="PF07976">
    <property type="entry name" value="Phe_hydrox_dim"/>
    <property type="match status" value="1"/>
</dbReference>
<dbReference type="InterPro" id="IPR002938">
    <property type="entry name" value="FAD-bd"/>
</dbReference>
<organism evidence="7 8">
    <name type="scientific">Aureobasidium melanogenum (strain CBS 110374)</name>
    <name type="common">Aureobasidium pullulans var. melanogenum</name>
    <dbReference type="NCBI Taxonomy" id="1043003"/>
    <lineage>
        <taxon>Eukaryota</taxon>
        <taxon>Fungi</taxon>
        <taxon>Dikarya</taxon>
        <taxon>Ascomycota</taxon>
        <taxon>Pezizomycotina</taxon>
        <taxon>Dothideomycetes</taxon>
        <taxon>Dothideomycetidae</taxon>
        <taxon>Dothideales</taxon>
        <taxon>Saccotheciaceae</taxon>
        <taxon>Aureobasidium</taxon>
    </lineage>
</organism>
<dbReference type="AlphaFoldDB" id="A0A074W907"/>
<evidence type="ECO:0000256" key="2">
    <source>
        <dbReference type="ARBA" id="ARBA00022630"/>
    </source>
</evidence>
<dbReference type="GO" id="GO:0016709">
    <property type="term" value="F:oxidoreductase activity, acting on paired donors, with incorporation or reduction of molecular oxygen, NAD(P)H as one donor, and incorporation of one atom of oxygen"/>
    <property type="evidence" value="ECO:0007669"/>
    <property type="project" value="UniProtKB-ARBA"/>
</dbReference>
<dbReference type="SUPFAM" id="SSF54373">
    <property type="entry name" value="FAD-linked reductases, C-terminal domain"/>
    <property type="match status" value="1"/>
</dbReference>
<protein>
    <submittedName>
        <fullName evidence="7">Phenol 2-monooxygenase</fullName>
    </submittedName>
</protein>
<evidence type="ECO:0000256" key="1">
    <source>
        <dbReference type="ARBA" id="ARBA00007801"/>
    </source>
</evidence>
<name>A0A074W907_AURM1</name>
<dbReference type="Gene3D" id="3.30.9.10">
    <property type="entry name" value="D-Amino Acid Oxidase, subunit A, domain 2"/>
    <property type="match status" value="1"/>
</dbReference>
<feature type="domain" description="Phenol hydroxylase-like C-terminal dimerisation" evidence="6">
    <location>
        <begin position="405"/>
        <end position="616"/>
    </location>
</feature>
<dbReference type="GeneID" id="63920815"/>
<evidence type="ECO:0000259" key="5">
    <source>
        <dbReference type="Pfam" id="PF01494"/>
    </source>
</evidence>
<sequence length="619" mass="68914">MSPVQIIDGSDLNGISGQDVVVVGAGPAGLMLAANLVRFGIKTTILDDRADKTSTGRADGLQPKSIETLKQMRLADPLLQRGVRIHDICFWSSSKEKPLKRTERAEHFPALVDLLDPYILLVHQGMVEDIFLQDLQARGVEVTRSSPFVKYRDHGSVVPLDVYSRSITTEKERLWQTRYLVGCDGAHSKVRKAIPEIEAQGSSSEAIWGVLDGVIDTDFPDLWSKVVVYSEEAGNVLCIPRERNMTRLYIELRPESDEPMDKVKATQEFVMERARQIMAPYKLSWESVEWFGIYQIGQRVASRFTDNSGRVFIAGDASHTHSPKAAQGMNTSIHDSLNLAWKLNLAVRGLAKQSLLETYEHERRKIAQDLINFDYEHSNAFHDGDAKALARNFLTNVRFISGVGVEYGSNLLNWTSETTGGAKPGCLLPPARLTRYIDANPVDAQLDIPMLGQFRTYFVCKDIQASKNFMDSVCARILCSDSVCGRATVELEVSYKDQGAAITEADAFVQPHRYVAASRLSTFCVITSSPKEDFEIADLPPVLQASKWTVYLDNVPSQDTRGQHCIDKWIGTLEHDQVALLIVRPDGYVGAAKSWSYGTEGTAQASVWFNEYFSGFLAC</sequence>
<dbReference type="InterPro" id="IPR038220">
    <property type="entry name" value="PHOX_C_sf"/>
</dbReference>
<keyword evidence="3" id="KW-0274">FAD</keyword>
<dbReference type="InterPro" id="IPR050641">
    <property type="entry name" value="RIFMO-like"/>
</dbReference>
<dbReference type="EMBL" id="KL584825">
    <property type="protein sequence ID" value="KEQ66407.1"/>
    <property type="molecule type" value="Genomic_DNA"/>
</dbReference>
<accession>A0A074W907</accession>
<keyword evidence="4" id="KW-0560">Oxidoreductase</keyword>
<keyword evidence="8" id="KW-1185">Reference proteome</keyword>
<proteinExistence type="inferred from homology"/>
<dbReference type="Pfam" id="PF01494">
    <property type="entry name" value="FAD_binding_3"/>
    <property type="match status" value="1"/>
</dbReference>
<evidence type="ECO:0000313" key="7">
    <source>
        <dbReference type="EMBL" id="KEQ66407.1"/>
    </source>
</evidence>
<dbReference type="STRING" id="1043003.A0A074W907"/>
<evidence type="ECO:0000313" key="8">
    <source>
        <dbReference type="Proteomes" id="UP000030672"/>
    </source>
</evidence>
<feature type="domain" description="FAD-binding" evidence="5">
    <location>
        <begin position="19"/>
        <end position="373"/>
    </location>
</feature>
<dbReference type="SUPFAM" id="SSF52833">
    <property type="entry name" value="Thioredoxin-like"/>
    <property type="match status" value="1"/>
</dbReference>
<dbReference type="Gene3D" id="3.50.50.60">
    <property type="entry name" value="FAD/NAD(P)-binding domain"/>
    <property type="match status" value="1"/>
</dbReference>